<reference evidence="2" key="1">
    <citation type="submission" date="2021-02" db="EMBL/GenBank/DDBJ databases">
        <authorList>
            <person name="Dougan E. K."/>
            <person name="Rhodes N."/>
            <person name="Thang M."/>
            <person name="Chan C."/>
        </authorList>
    </citation>
    <scope>NUCLEOTIDE SEQUENCE</scope>
</reference>
<feature type="non-terminal residue" evidence="2">
    <location>
        <position position="1"/>
    </location>
</feature>
<evidence type="ECO:0000313" key="2">
    <source>
        <dbReference type="EMBL" id="CAE7292170.1"/>
    </source>
</evidence>
<proteinExistence type="predicted"/>
<dbReference type="AlphaFoldDB" id="A0A812N274"/>
<dbReference type="OrthoDB" id="10348368at2759"/>
<name>A0A812N274_9DINO</name>
<comment type="caution">
    <text evidence="2">The sequence shown here is derived from an EMBL/GenBank/DDBJ whole genome shotgun (WGS) entry which is preliminary data.</text>
</comment>
<dbReference type="EMBL" id="CAJNJA010012239">
    <property type="protein sequence ID" value="CAE7292170.1"/>
    <property type="molecule type" value="Genomic_DNA"/>
</dbReference>
<gene>
    <name evidence="2" type="ORF">SNEC2469_LOCUS7158</name>
</gene>
<protein>
    <submittedName>
        <fullName evidence="2">Uncharacterized protein</fullName>
    </submittedName>
</protein>
<accession>A0A812N274</accession>
<sequence length="83" mass="9211">MFAMLPSYGRRNFLTGKQGGRTLPGKEDLIGMRWEEDGPLDEMFGLEDYCPSYPEGEDMVLIQRDEIPKDGNVAGQMGGSVLP</sequence>
<keyword evidence="3" id="KW-1185">Reference proteome</keyword>
<feature type="region of interest" description="Disordered" evidence="1">
    <location>
        <begin position="1"/>
        <end position="24"/>
    </location>
</feature>
<organism evidence="2 3">
    <name type="scientific">Symbiodinium necroappetens</name>
    <dbReference type="NCBI Taxonomy" id="1628268"/>
    <lineage>
        <taxon>Eukaryota</taxon>
        <taxon>Sar</taxon>
        <taxon>Alveolata</taxon>
        <taxon>Dinophyceae</taxon>
        <taxon>Suessiales</taxon>
        <taxon>Symbiodiniaceae</taxon>
        <taxon>Symbiodinium</taxon>
    </lineage>
</organism>
<evidence type="ECO:0000313" key="3">
    <source>
        <dbReference type="Proteomes" id="UP000601435"/>
    </source>
</evidence>
<evidence type="ECO:0000256" key="1">
    <source>
        <dbReference type="SAM" id="MobiDB-lite"/>
    </source>
</evidence>
<dbReference type="Proteomes" id="UP000601435">
    <property type="component" value="Unassembled WGS sequence"/>
</dbReference>